<evidence type="ECO:0000313" key="15">
    <source>
        <dbReference type="EMBL" id="MBN3271868.1"/>
    </source>
</evidence>
<evidence type="ECO:0000313" key="16">
    <source>
        <dbReference type="Proteomes" id="UP001166093"/>
    </source>
</evidence>
<dbReference type="EMBL" id="JAAWVQ010014455">
    <property type="protein sequence ID" value="MBN3271868.1"/>
    <property type="molecule type" value="Genomic_DNA"/>
</dbReference>
<protein>
    <submittedName>
        <fullName evidence="15">BC11A protein</fullName>
    </submittedName>
</protein>
<keyword evidence="3" id="KW-0479">Metal-binding</keyword>
<evidence type="ECO:0000256" key="1">
    <source>
        <dbReference type="ARBA" id="ARBA00004123"/>
    </source>
</evidence>
<feature type="region of interest" description="Disordered" evidence="12">
    <location>
        <begin position="757"/>
        <end position="815"/>
    </location>
</feature>
<keyword evidence="9" id="KW-0804">Transcription</keyword>
<evidence type="ECO:0000256" key="12">
    <source>
        <dbReference type="SAM" id="MobiDB-lite"/>
    </source>
</evidence>
<dbReference type="SMART" id="SM00355">
    <property type="entry name" value="ZnF_C2H2"/>
    <property type="match status" value="6"/>
</dbReference>
<keyword evidence="13" id="KW-0732">Signal</keyword>
<feature type="domain" description="C2H2-type" evidence="14">
    <location>
        <begin position="274"/>
        <end position="297"/>
    </location>
</feature>
<evidence type="ECO:0000256" key="11">
    <source>
        <dbReference type="PROSITE-ProRule" id="PRU00042"/>
    </source>
</evidence>
<dbReference type="Pfam" id="PF25491">
    <property type="entry name" value="CCHC_BCL-11A"/>
    <property type="match status" value="1"/>
</dbReference>
<dbReference type="InterPro" id="IPR036236">
    <property type="entry name" value="Znf_C2H2_sf"/>
</dbReference>
<evidence type="ECO:0000256" key="8">
    <source>
        <dbReference type="ARBA" id="ARBA00023015"/>
    </source>
</evidence>
<feature type="domain" description="C2H2-type" evidence="14">
    <location>
        <begin position="875"/>
        <end position="903"/>
    </location>
</feature>
<feature type="region of interest" description="Disordered" evidence="12">
    <location>
        <begin position="545"/>
        <end position="572"/>
    </location>
</feature>
<proteinExistence type="predicted"/>
<feature type="compositionally biased region" description="Low complexity" evidence="12">
    <location>
        <begin position="470"/>
        <end position="488"/>
    </location>
</feature>
<dbReference type="Pfam" id="PF00096">
    <property type="entry name" value="zf-C2H2"/>
    <property type="match status" value="4"/>
</dbReference>
<dbReference type="Proteomes" id="UP001166093">
    <property type="component" value="Unassembled WGS sequence"/>
</dbReference>
<name>A0ABS2XCB2_POLSP</name>
<comment type="subcellular location">
    <subcellularLocation>
        <location evidence="1">Nucleus</location>
    </subcellularLocation>
</comment>
<feature type="region of interest" description="Disordered" evidence="12">
    <location>
        <begin position="429"/>
        <end position="488"/>
    </location>
</feature>
<feature type="compositionally biased region" description="Low complexity" evidence="12">
    <location>
        <begin position="759"/>
        <end position="773"/>
    </location>
</feature>
<evidence type="ECO:0000256" key="3">
    <source>
        <dbReference type="ARBA" id="ARBA00022723"/>
    </source>
</evidence>
<feature type="domain" description="C2H2-type" evidence="14">
    <location>
        <begin position="493"/>
        <end position="520"/>
    </location>
</feature>
<keyword evidence="4" id="KW-0677">Repeat</keyword>
<feature type="compositionally biased region" description="Gly residues" evidence="12">
    <location>
        <begin position="783"/>
        <end position="797"/>
    </location>
</feature>
<dbReference type="Pfam" id="PF23611">
    <property type="entry name" value="zf-C2H2_16"/>
    <property type="match status" value="1"/>
</dbReference>
<evidence type="ECO:0000256" key="7">
    <source>
        <dbReference type="ARBA" id="ARBA00022843"/>
    </source>
</evidence>
<evidence type="ECO:0000256" key="10">
    <source>
        <dbReference type="ARBA" id="ARBA00023242"/>
    </source>
</evidence>
<evidence type="ECO:0000259" key="14">
    <source>
        <dbReference type="PROSITE" id="PS50157"/>
    </source>
</evidence>
<sequence>MFLSSLFFIVHPAIAEPLQAILTGDESEQGTLRAPEGDHDLLTCGQCQMNFPLGDILIFIEHKKKQCNGSLCMDKAVDKPPSPSQSEPKKASNPVEVGIQVTPEDDDCLSTSSRGICPKQEKVAEACKHERVLELGITASGHPSISGAKDTLAQRRSEARGFSAFKASHVSFSLKESAKHLTSLKCFSCVTHVEDQTCLKNKYLFSLQASPHPPIDVIQQVHAEVKFFDSEEMLQKNDFGHWSVALCKCLDAYWLLYNDRIHLKQQGKDEPSSYTCTTCKQPFTSAWFLLQHAQNTHGFRIYLESEHGSPLTPRVGIPSGLGAECTSQPPLHGIHLADNSPFNLLRIPSSVSSREAPSMREGRFPPTPPLFSPPPRHHLDPHRMEQHLSAEDMALATHHPSAFDRVLRLNSMAIDPPAMDFSRRLRELAGNTTGSTPPLSPSRPSPMQRLLQPFQSGGKPPFLATPPLPTLQSPAGTPSTPSQQQQQTSLKSKSCEFCGKTFKFQSNLIVHRRSHTGEKPYKCHLCDHACTQASKLKRHMKTHMHKSSPMTVKSDDGLSTASSPEPGTSELLGSASSTLKLVVAKFKSENDQGWNNYHFSLSMEASHHHENSRGEEGIPRSLPEVMQGMSMAASMQHYSEAFHQHKRRVLSSESVTQRDMCDEDSVVGESDRMDHSSAINGRGSSPSESASVGLSKKLLLGSPSSLSPFSKRIKTEKDFDLPTTAIPNTENVYSQWLAGYAASRQLKDPFLNFGDSRQSPFASSSEHSSENGSLRFSTPPGEMDGGVSGRSGTGSGGSTPHLGGPGRPSSKEGRRSDTCEYCGKVFKNCSNLTVHRRSHTGERPYKCDLCNYACAQSSKLTRHMKTHGQVGKDVYKCEICHMPFSVYSTLEKHMKKWHSDRALNNDIKIE</sequence>
<feature type="chain" id="PRO_5046857777" evidence="13">
    <location>
        <begin position="16"/>
        <end position="910"/>
    </location>
</feature>
<accession>A0ABS2XCB2</accession>
<organism evidence="15 16">
    <name type="scientific">Polyodon spathula</name>
    <name type="common">North American paddlefish</name>
    <name type="synonym">Squalus spathula</name>
    <dbReference type="NCBI Taxonomy" id="7913"/>
    <lineage>
        <taxon>Eukaryota</taxon>
        <taxon>Metazoa</taxon>
        <taxon>Chordata</taxon>
        <taxon>Craniata</taxon>
        <taxon>Vertebrata</taxon>
        <taxon>Euteleostomi</taxon>
        <taxon>Actinopterygii</taxon>
        <taxon>Chondrostei</taxon>
        <taxon>Acipenseriformes</taxon>
        <taxon>Polyodontidae</taxon>
        <taxon>Polyodon</taxon>
    </lineage>
</organism>
<evidence type="ECO:0000256" key="9">
    <source>
        <dbReference type="ARBA" id="ARBA00023163"/>
    </source>
</evidence>
<keyword evidence="8" id="KW-0805">Transcription regulation</keyword>
<dbReference type="InterPro" id="IPR051497">
    <property type="entry name" value="Dev/Hematopoietic_TF"/>
</dbReference>
<evidence type="ECO:0000256" key="2">
    <source>
        <dbReference type="ARBA" id="ARBA00022499"/>
    </source>
</evidence>
<feature type="domain" description="C2H2-type" evidence="14">
    <location>
        <begin position="845"/>
        <end position="867"/>
    </location>
</feature>
<feature type="signal peptide" evidence="13">
    <location>
        <begin position="1"/>
        <end position="15"/>
    </location>
</feature>
<dbReference type="PANTHER" id="PTHR45993">
    <property type="entry name" value="B-CELL LYMPHOMA/LEUKEMIA 11"/>
    <property type="match status" value="1"/>
</dbReference>
<evidence type="ECO:0000256" key="4">
    <source>
        <dbReference type="ARBA" id="ARBA00022737"/>
    </source>
</evidence>
<dbReference type="PANTHER" id="PTHR45993:SF5">
    <property type="entry name" value="B-CELL LYMPHOMA_LEUKEMIA 11A"/>
    <property type="match status" value="1"/>
</dbReference>
<evidence type="ECO:0000256" key="13">
    <source>
        <dbReference type="SAM" id="SignalP"/>
    </source>
</evidence>
<comment type="caution">
    <text evidence="15">The sequence shown here is derived from an EMBL/GenBank/DDBJ whole genome shotgun (WGS) entry which is preliminary data.</text>
</comment>
<keyword evidence="5 11" id="KW-0863">Zinc-finger</keyword>
<keyword evidence="2" id="KW-1017">Isopeptide bond</keyword>
<feature type="compositionally biased region" description="Polar residues" evidence="12">
    <location>
        <begin position="677"/>
        <end position="690"/>
    </location>
</feature>
<gene>
    <name evidence="15" type="primary">Bcl11a_0</name>
    <name evidence="15" type="ORF">GTO93_0005658</name>
</gene>
<feature type="domain" description="C2H2-type" evidence="14">
    <location>
        <begin position="817"/>
        <end position="844"/>
    </location>
</feature>
<feature type="non-terminal residue" evidence="15">
    <location>
        <position position="910"/>
    </location>
</feature>
<feature type="compositionally biased region" description="Polar residues" evidence="12">
    <location>
        <begin position="557"/>
        <end position="566"/>
    </location>
</feature>
<dbReference type="PROSITE" id="PS50157">
    <property type="entry name" value="ZINC_FINGER_C2H2_2"/>
    <property type="match status" value="6"/>
</dbReference>
<keyword evidence="10" id="KW-0539">Nucleus</keyword>
<dbReference type="Gene3D" id="3.30.160.60">
    <property type="entry name" value="Classic Zinc Finger"/>
    <property type="match status" value="4"/>
</dbReference>
<keyword evidence="16" id="KW-1185">Reference proteome</keyword>
<evidence type="ECO:0000256" key="5">
    <source>
        <dbReference type="ARBA" id="ARBA00022771"/>
    </source>
</evidence>
<feature type="non-terminal residue" evidence="15">
    <location>
        <position position="1"/>
    </location>
</feature>
<feature type="region of interest" description="Disordered" evidence="12">
    <location>
        <begin position="648"/>
        <end position="690"/>
    </location>
</feature>
<reference evidence="15" key="1">
    <citation type="journal article" date="2021" name="Cell">
        <title>Tracing the genetic footprints of vertebrate landing in non-teleost ray-finned fishes.</title>
        <authorList>
            <person name="Bi X."/>
            <person name="Wang K."/>
            <person name="Yang L."/>
            <person name="Pan H."/>
            <person name="Jiang H."/>
            <person name="Wei Q."/>
            <person name="Fang M."/>
            <person name="Yu H."/>
            <person name="Zhu C."/>
            <person name="Cai Y."/>
            <person name="He Y."/>
            <person name="Gan X."/>
            <person name="Zeng H."/>
            <person name="Yu D."/>
            <person name="Zhu Y."/>
            <person name="Jiang H."/>
            <person name="Qiu Q."/>
            <person name="Yang H."/>
            <person name="Zhang Y.E."/>
            <person name="Wang W."/>
            <person name="Zhu M."/>
            <person name="He S."/>
            <person name="Zhang G."/>
        </authorList>
    </citation>
    <scope>NUCLEOTIDE SEQUENCE</scope>
    <source>
        <strain evidence="15">Pddl_001</strain>
    </source>
</reference>
<feature type="domain" description="C2H2-type" evidence="14">
    <location>
        <begin position="521"/>
        <end position="548"/>
    </location>
</feature>
<dbReference type="InterPro" id="IPR013087">
    <property type="entry name" value="Znf_C2H2_type"/>
</dbReference>
<evidence type="ECO:0000256" key="6">
    <source>
        <dbReference type="ARBA" id="ARBA00022833"/>
    </source>
</evidence>
<dbReference type="SUPFAM" id="SSF57667">
    <property type="entry name" value="beta-beta-alpha zinc fingers"/>
    <property type="match status" value="3"/>
</dbReference>
<dbReference type="InterPro" id="IPR057448">
    <property type="entry name" value="BCL-11A_Znf_CCHC"/>
</dbReference>
<dbReference type="InterPro" id="IPR056438">
    <property type="entry name" value="Znf-C2H2_CTCF"/>
</dbReference>
<keyword evidence="7" id="KW-0832">Ubl conjugation</keyword>
<dbReference type="PROSITE" id="PS00028">
    <property type="entry name" value="ZINC_FINGER_C2H2_1"/>
    <property type="match status" value="6"/>
</dbReference>
<keyword evidence="6" id="KW-0862">Zinc</keyword>